<dbReference type="GO" id="GO:0004519">
    <property type="term" value="F:endonuclease activity"/>
    <property type="evidence" value="ECO:0007669"/>
    <property type="project" value="UniProtKB-KW"/>
</dbReference>
<dbReference type="Proteomes" id="UP000479190">
    <property type="component" value="Unassembled WGS sequence"/>
</dbReference>
<evidence type="ECO:0000256" key="5">
    <source>
        <dbReference type="ARBA" id="ARBA00022801"/>
    </source>
</evidence>
<feature type="compositionally biased region" description="Basic residues" evidence="7">
    <location>
        <begin position="292"/>
        <end position="307"/>
    </location>
</feature>
<protein>
    <recommendedName>
        <fullName evidence="8">Reverse transcriptase RNase H-like domain-containing protein</fullName>
    </recommendedName>
</protein>
<dbReference type="InterPro" id="IPR050951">
    <property type="entry name" value="Retrovirus_Pol_polyprotein"/>
</dbReference>
<evidence type="ECO:0000259" key="8">
    <source>
        <dbReference type="Pfam" id="PF17917"/>
    </source>
</evidence>
<keyword evidence="6" id="KW-0695">RNA-directed DNA polymerase</keyword>
<feature type="non-terminal residue" evidence="9">
    <location>
        <position position="352"/>
    </location>
</feature>
<dbReference type="EMBL" id="CADCXV010000769">
    <property type="protein sequence ID" value="CAB0035062.1"/>
    <property type="molecule type" value="Genomic_DNA"/>
</dbReference>
<evidence type="ECO:0000256" key="4">
    <source>
        <dbReference type="ARBA" id="ARBA00022759"/>
    </source>
</evidence>
<gene>
    <name evidence="9" type="ORF">TBRA_LOCUS6960</name>
</gene>
<dbReference type="OrthoDB" id="10063667at2759"/>
<dbReference type="Gene3D" id="3.30.70.270">
    <property type="match status" value="1"/>
</dbReference>
<feature type="domain" description="Reverse transcriptase RNase H-like" evidence="8">
    <location>
        <begin position="49"/>
        <end position="88"/>
    </location>
</feature>
<reference evidence="9 10" key="1">
    <citation type="submission" date="2020-02" db="EMBL/GenBank/DDBJ databases">
        <authorList>
            <person name="Ferguson B K."/>
        </authorList>
    </citation>
    <scope>NUCLEOTIDE SEQUENCE [LARGE SCALE GENOMIC DNA]</scope>
</reference>
<dbReference type="Pfam" id="PF17917">
    <property type="entry name" value="RT_RNaseH"/>
    <property type="match status" value="1"/>
</dbReference>
<feature type="region of interest" description="Disordered" evidence="7">
    <location>
        <begin position="280"/>
        <end position="352"/>
    </location>
</feature>
<dbReference type="AlphaFoldDB" id="A0A6H5IEP9"/>
<evidence type="ECO:0000313" key="9">
    <source>
        <dbReference type="EMBL" id="CAB0035062.1"/>
    </source>
</evidence>
<dbReference type="GO" id="GO:0016787">
    <property type="term" value="F:hydrolase activity"/>
    <property type="evidence" value="ECO:0007669"/>
    <property type="project" value="UniProtKB-KW"/>
</dbReference>
<feature type="region of interest" description="Disordered" evidence="7">
    <location>
        <begin position="212"/>
        <end position="264"/>
    </location>
</feature>
<dbReference type="InterPro" id="IPR043128">
    <property type="entry name" value="Rev_trsase/Diguanyl_cyclase"/>
</dbReference>
<proteinExistence type="predicted"/>
<dbReference type="SUPFAM" id="SSF56672">
    <property type="entry name" value="DNA/RNA polymerases"/>
    <property type="match status" value="1"/>
</dbReference>
<evidence type="ECO:0000313" key="10">
    <source>
        <dbReference type="Proteomes" id="UP000479190"/>
    </source>
</evidence>
<evidence type="ECO:0000256" key="1">
    <source>
        <dbReference type="ARBA" id="ARBA00022679"/>
    </source>
</evidence>
<keyword evidence="4" id="KW-0255">Endonuclease</keyword>
<evidence type="ECO:0000256" key="6">
    <source>
        <dbReference type="ARBA" id="ARBA00022918"/>
    </source>
</evidence>
<accession>A0A6H5IEP9</accession>
<dbReference type="InterPro" id="IPR043502">
    <property type="entry name" value="DNA/RNA_pol_sf"/>
</dbReference>
<evidence type="ECO:0000256" key="7">
    <source>
        <dbReference type="SAM" id="MobiDB-lite"/>
    </source>
</evidence>
<keyword evidence="1" id="KW-0808">Transferase</keyword>
<name>A0A6H5IEP9_9HYME</name>
<keyword evidence="10" id="KW-1185">Reference proteome</keyword>
<dbReference type="PANTHER" id="PTHR37984:SF5">
    <property type="entry name" value="PROTEIN NYNRIN-LIKE"/>
    <property type="match status" value="1"/>
</dbReference>
<dbReference type="GO" id="GO:0003964">
    <property type="term" value="F:RNA-directed DNA polymerase activity"/>
    <property type="evidence" value="ECO:0007669"/>
    <property type="project" value="UniProtKB-KW"/>
</dbReference>
<dbReference type="PANTHER" id="PTHR37984">
    <property type="entry name" value="PROTEIN CBG26694"/>
    <property type="match status" value="1"/>
</dbReference>
<keyword evidence="2" id="KW-0548">Nucleotidyltransferase</keyword>
<keyword evidence="3" id="KW-0540">Nuclease</keyword>
<evidence type="ECO:0000256" key="3">
    <source>
        <dbReference type="ARBA" id="ARBA00022722"/>
    </source>
</evidence>
<sequence>MVGWYARFIARNSEIKAPFTKSLKKTEEWKWEEEQQTAFERLKSALTSALYIEGYRFVEITDHSALKWLRNLKDPNGRLARWALEMQQWNFVIEHREGALHHLPDALSRVFTDEDGEVRECSSAEITNKCKNVQQEAPIIALDSVENKVTSVENLPPPGLNSSESNLVATIDDVWDDIVATIAENSDAPVVVPTAEDGEISKRVGATVELVEPEVIAPLPNDHASPGDGQRDEPEDESTSEQPRKQAQEQLHEPMQKQPQGPVQVPLQRQQLELQPRQKLMEANSDQELVFKKRKRGCRGGRKKKPSSNRQLTVDDVELSFDIPPRDDEEAGPPNRRQANVSSDFRKNDQVK</sequence>
<evidence type="ECO:0000256" key="2">
    <source>
        <dbReference type="ARBA" id="ARBA00022695"/>
    </source>
</evidence>
<keyword evidence="5" id="KW-0378">Hydrolase</keyword>
<organism evidence="9 10">
    <name type="scientific">Trichogramma brassicae</name>
    <dbReference type="NCBI Taxonomy" id="86971"/>
    <lineage>
        <taxon>Eukaryota</taxon>
        <taxon>Metazoa</taxon>
        <taxon>Ecdysozoa</taxon>
        <taxon>Arthropoda</taxon>
        <taxon>Hexapoda</taxon>
        <taxon>Insecta</taxon>
        <taxon>Pterygota</taxon>
        <taxon>Neoptera</taxon>
        <taxon>Endopterygota</taxon>
        <taxon>Hymenoptera</taxon>
        <taxon>Apocrita</taxon>
        <taxon>Proctotrupomorpha</taxon>
        <taxon>Chalcidoidea</taxon>
        <taxon>Trichogrammatidae</taxon>
        <taxon>Trichogramma</taxon>
    </lineage>
</organism>
<dbReference type="InterPro" id="IPR041373">
    <property type="entry name" value="RT_RNaseH"/>
</dbReference>
<feature type="compositionally biased region" description="Basic and acidic residues" evidence="7">
    <location>
        <begin position="242"/>
        <end position="255"/>
    </location>
</feature>